<dbReference type="Pfam" id="PF00168">
    <property type="entry name" value="C2"/>
    <property type="match status" value="1"/>
</dbReference>
<keyword evidence="4" id="KW-1003">Cell membrane</keyword>
<gene>
    <name evidence="13" type="ORF">RND81_03G089400</name>
</gene>
<comment type="caution">
    <text evidence="13">The sequence shown here is derived from an EMBL/GenBank/DDBJ whole genome shotgun (WGS) entry which is preliminary data.</text>
</comment>
<keyword evidence="14" id="KW-1185">Reference proteome</keyword>
<evidence type="ECO:0000256" key="7">
    <source>
        <dbReference type="ARBA" id="ARBA00022837"/>
    </source>
</evidence>
<evidence type="ECO:0000313" key="14">
    <source>
        <dbReference type="Proteomes" id="UP001443914"/>
    </source>
</evidence>
<evidence type="ECO:0000259" key="12">
    <source>
        <dbReference type="PROSITE" id="PS50004"/>
    </source>
</evidence>
<keyword evidence="10" id="KW-0539">Nucleus</keyword>
<comment type="similarity">
    <text evidence="11">Belongs to the plant CAR protein family.</text>
</comment>
<dbReference type="InterPro" id="IPR044562">
    <property type="entry name" value="CAR1-11"/>
</dbReference>
<dbReference type="Proteomes" id="UP001443914">
    <property type="component" value="Unassembled WGS sequence"/>
</dbReference>
<dbReference type="InterPro" id="IPR035892">
    <property type="entry name" value="C2_domain_sf"/>
</dbReference>
<dbReference type="GO" id="GO:0005886">
    <property type="term" value="C:plasma membrane"/>
    <property type="evidence" value="ECO:0007669"/>
    <property type="project" value="UniProtKB-SubCell"/>
</dbReference>
<evidence type="ECO:0000256" key="9">
    <source>
        <dbReference type="ARBA" id="ARBA00023136"/>
    </source>
</evidence>
<evidence type="ECO:0000313" key="13">
    <source>
        <dbReference type="EMBL" id="KAK9741215.1"/>
    </source>
</evidence>
<dbReference type="GO" id="GO:0005096">
    <property type="term" value="F:GTPase activator activity"/>
    <property type="evidence" value="ECO:0007669"/>
    <property type="project" value="UniProtKB-KW"/>
</dbReference>
<dbReference type="SMART" id="SM00239">
    <property type="entry name" value="C2"/>
    <property type="match status" value="1"/>
</dbReference>
<evidence type="ECO:0000256" key="8">
    <source>
        <dbReference type="ARBA" id="ARBA00023121"/>
    </source>
</evidence>
<dbReference type="SUPFAM" id="SSF49562">
    <property type="entry name" value="C2 domain (Calcium/lipid-binding domain, CaLB)"/>
    <property type="match status" value="1"/>
</dbReference>
<protein>
    <recommendedName>
        <fullName evidence="12">C2 domain-containing protein</fullName>
    </recommendedName>
</protein>
<keyword evidence="9" id="KW-0472">Membrane</keyword>
<proteinExistence type="inferred from homology"/>
<keyword evidence="3" id="KW-0343">GTPase activation</keyword>
<evidence type="ECO:0000256" key="1">
    <source>
        <dbReference type="ARBA" id="ARBA00004123"/>
    </source>
</evidence>
<keyword evidence="6" id="KW-0479">Metal-binding</keyword>
<evidence type="ECO:0000256" key="2">
    <source>
        <dbReference type="ARBA" id="ARBA00004236"/>
    </source>
</evidence>
<dbReference type="Gene3D" id="2.60.40.150">
    <property type="entry name" value="C2 domain"/>
    <property type="match status" value="1"/>
</dbReference>
<keyword evidence="5" id="KW-0938">Abscisic acid signaling pathway</keyword>
<dbReference type="PROSITE" id="PS50004">
    <property type="entry name" value="C2"/>
    <property type="match status" value="1"/>
</dbReference>
<evidence type="ECO:0000256" key="3">
    <source>
        <dbReference type="ARBA" id="ARBA00022468"/>
    </source>
</evidence>
<evidence type="ECO:0000256" key="6">
    <source>
        <dbReference type="ARBA" id="ARBA00022723"/>
    </source>
</evidence>
<dbReference type="AlphaFoldDB" id="A0AAW1M5F9"/>
<comment type="subcellular location">
    <subcellularLocation>
        <location evidence="2">Cell membrane</location>
    </subcellularLocation>
    <subcellularLocation>
        <location evidence="1">Nucleus</location>
    </subcellularLocation>
</comment>
<dbReference type="EMBL" id="JBDFQZ010000003">
    <property type="protein sequence ID" value="KAK9741215.1"/>
    <property type="molecule type" value="Genomic_DNA"/>
</dbReference>
<accession>A0AAW1M5F9</accession>
<organism evidence="13 14">
    <name type="scientific">Saponaria officinalis</name>
    <name type="common">Common soapwort</name>
    <name type="synonym">Lychnis saponaria</name>
    <dbReference type="NCBI Taxonomy" id="3572"/>
    <lineage>
        <taxon>Eukaryota</taxon>
        <taxon>Viridiplantae</taxon>
        <taxon>Streptophyta</taxon>
        <taxon>Embryophyta</taxon>
        <taxon>Tracheophyta</taxon>
        <taxon>Spermatophyta</taxon>
        <taxon>Magnoliopsida</taxon>
        <taxon>eudicotyledons</taxon>
        <taxon>Gunneridae</taxon>
        <taxon>Pentapetalae</taxon>
        <taxon>Caryophyllales</taxon>
        <taxon>Caryophyllaceae</taxon>
        <taxon>Caryophylleae</taxon>
        <taxon>Saponaria</taxon>
    </lineage>
</organism>
<reference evidence="13" key="1">
    <citation type="submission" date="2024-03" db="EMBL/GenBank/DDBJ databases">
        <title>WGS assembly of Saponaria officinalis var. Norfolk2.</title>
        <authorList>
            <person name="Jenkins J."/>
            <person name="Shu S."/>
            <person name="Grimwood J."/>
            <person name="Barry K."/>
            <person name="Goodstein D."/>
            <person name="Schmutz J."/>
            <person name="Leebens-Mack J."/>
            <person name="Osbourn A."/>
        </authorList>
    </citation>
    <scope>NUCLEOTIDE SEQUENCE [LARGE SCALE GENOMIC DNA]</scope>
    <source>
        <strain evidence="13">JIC</strain>
    </source>
</reference>
<evidence type="ECO:0000256" key="4">
    <source>
        <dbReference type="ARBA" id="ARBA00022475"/>
    </source>
</evidence>
<keyword evidence="7" id="KW-0106">Calcium</keyword>
<dbReference type="GO" id="GO:0008289">
    <property type="term" value="F:lipid binding"/>
    <property type="evidence" value="ECO:0007669"/>
    <property type="project" value="UniProtKB-KW"/>
</dbReference>
<dbReference type="PANTHER" id="PTHR45933">
    <property type="entry name" value="PROTEIN C2-DOMAIN ABA-RELATED 4"/>
    <property type="match status" value="1"/>
</dbReference>
<evidence type="ECO:0000256" key="11">
    <source>
        <dbReference type="ARBA" id="ARBA00024037"/>
    </source>
</evidence>
<dbReference type="GO" id="GO:0005634">
    <property type="term" value="C:nucleus"/>
    <property type="evidence" value="ECO:0007669"/>
    <property type="project" value="UniProtKB-SubCell"/>
</dbReference>
<dbReference type="GO" id="GO:0046872">
    <property type="term" value="F:metal ion binding"/>
    <property type="evidence" value="ECO:0007669"/>
    <property type="project" value="UniProtKB-KW"/>
</dbReference>
<dbReference type="GO" id="GO:0009738">
    <property type="term" value="P:abscisic acid-activated signaling pathway"/>
    <property type="evidence" value="ECO:0007669"/>
    <property type="project" value="UniProtKB-KW"/>
</dbReference>
<name>A0AAW1M5F9_SAPOF</name>
<evidence type="ECO:0000256" key="10">
    <source>
        <dbReference type="ARBA" id="ARBA00023242"/>
    </source>
</evidence>
<evidence type="ECO:0000256" key="5">
    <source>
        <dbReference type="ARBA" id="ARBA00022682"/>
    </source>
</evidence>
<dbReference type="PANTHER" id="PTHR45933:SF5">
    <property type="entry name" value="PROTEIN C2-DOMAIN ABA-RELATED 4"/>
    <property type="match status" value="1"/>
</dbReference>
<keyword evidence="8" id="KW-0446">Lipid-binding</keyword>
<sequence>MNPIPIENILGVLRLTIKRGINLPVRDVDSSDPYIILCLGTQKVKTRTVYDTVNPVWNEELTLCVLKGKEHETLQVNVYDNDILFDDRLGDAEVDLKPFLESVNMMEKGMEDGTIIAKVKPGRENCLVEKSNIVWINGSVTQNMFLRLRNVECGEIELHMLWIDGSSLRA</sequence>
<dbReference type="InterPro" id="IPR000008">
    <property type="entry name" value="C2_dom"/>
</dbReference>
<feature type="domain" description="C2" evidence="12">
    <location>
        <begin position="1"/>
        <end position="110"/>
    </location>
</feature>